<dbReference type="Gene3D" id="3.40.30.10">
    <property type="entry name" value="Glutaredoxin"/>
    <property type="match status" value="1"/>
</dbReference>
<name>A0A6N8U9C8_9FIRM</name>
<dbReference type="SUPFAM" id="SSF52833">
    <property type="entry name" value="Thioredoxin-like"/>
    <property type="match status" value="1"/>
</dbReference>
<keyword evidence="2" id="KW-1185">Reference proteome</keyword>
<gene>
    <name evidence="1" type="ORF">GSF08_04420</name>
</gene>
<organism evidence="1 2">
    <name type="scientific">Copranaerobaculum intestinale</name>
    <dbReference type="NCBI Taxonomy" id="2692629"/>
    <lineage>
        <taxon>Bacteria</taxon>
        <taxon>Bacillati</taxon>
        <taxon>Bacillota</taxon>
        <taxon>Erysipelotrichia</taxon>
        <taxon>Erysipelotrichales</taxon>
        <taxon>Erysipelotrichaceae</taxon>
        <taxon>Copranaerobaculum</taxon>
    </lineage>
</organism>
<protein>
    <recommendedName>
        <fullName evidence="3">Thioredoxin domain-containing protein</fullName>
    </recommendedName>
</protein>
<comment type="caution">
    <text evidence="1">The sequence shown here is derived from an EMBL/GenBank/DDBJ whole genome shotgun (WGS) entry which is preliminary data.</text>
</comment>
<dbReference type="PROSITE" id="PS51257">
    <property type="entry name" value="PROKAR_LIPOPROTEIN"/>
    <property type="match status" value="1"/>
</dbReference>
<reference evidence="1 2" key="2">
    <citation type="submission" date="2020-01" db="EMBL/GenBank/DDBJ databases">
        <title>Clostridiaceae sp. nov. isolated from the gut of human by culturomics.</title>
        <authorList>
            <person name="Chang Y."/>
        </authorList>
    </citation>
    <scope>NUCLEOTIDE SEQUENCE [LARGE SCALE GENOMIC DNA]</scope>
    <source>
        <strain evidence="1 2">DONG20-135</strain>
    </source>
</reference>
<dbReference type="RefSeq" id="WP_160624598.1">
    <property type="nucleotide sequence ID" value="NZ_WUUQ01000001.1"/>
</dbReference>
<dbReference type="CDD" id="cd02947">
    <property type="entry name" value="TRX_family"/>
    <property type="match status" value="1"/>
</dbReference>
<dbReference type="InterPro" id="IPR046698">
    <property type="entry name" value="PedC-like"/>
</dbReference>
<dbReference type="Proteomes" id="UP000434036">
    <property type="component" value="Unassembled WGS sequence"/>
</dbReference>
<reference evidence="1 2" key="1">
    <citation type="submission" date="2019-12" db="EMBL/GenBank/DDBJ databases">
        <authorList>
            <person name="Yang R."/>
        </authorList>
    </citation>
    <scope>NUCLEOTIDE SEQUENCE [LARGE SCALE GENOMIC DNA]</scope>
    <source>
        <strain evidence="1 2">DONG20-135</strain>
    </source>
</reference>
<proteinExistence type="predicted"/>
<accession>A0A6N8U9C8</accession>
<sequence>MKKMLILGAVIMMTLAGGCSKEDKAAPAKTVFDLQQITFEELDKELTNKGSMVVYFGWIENCTDSKNFQKNYLNKHLNSNQDFQAIKVVNLDKELPDALENRDERAGIKAKYDVEYSPTLVYYIDGKAVSKLEWTPDTTDKKTGIMKSRLDEFFKDCGYLD</sequence>
<evidence type="ECO:0008006" key="3">
    <source>
        <dbReference type="Google" id="ProtNLM"/>
    </source>
</evidence>
<dbReference type="InterPro" id="IPR036249">
    <property type="entry name" value="Thioredoxin-like_sf"/>
</dbReference>
<evidence type="ECO:0000313" key="1">
    <source>
        <dbReference type="EMBL" id="MXQ73179.1"/>
    </source>
</evidence>
<dbReference type="AlphaFoldDB" id="A0A6N8U9C8"/>
<dbReference type="EMBL" id="WUUQ01000001">
    <property type="protein sequence ID" value="MXQ73179.1"/>
    <property type="molecule type" value="Genomic_DNA"/>
</dbReference>
<dbReference type="Pfam" id="PF20207">
    <property type="entry name" value="DUF6568"/>
    <property type="match status" value="1"/>
</dbReference>
<evidence type="ECO:0000313" key="2">
    <source>
        <dbReference type="Proteomes" id="UP000434036"/>
    </source>
</evidence>